<dbReference type="InterPro" id="IPR000742">
    <property type="entry name" value="EGF"/>
</dbReference>
<keyword evidence="3 11" id="KW-0479">Metal-binding</keyword>
<reference evidence="19" key="2">
    <citation type="submission" date="2016-04" db="UniProtKB">
        <authorList>
            <consortium name="WormBaseParasite"/>
        </authorList>
    </citation>
    <scope>IDENTIFICATION</scope>
</reference>
<dbReference type="PROSITE" id="PS51864">
    <property type="entry name" value="ASTACIN"/>
    <property type="match status" value="1"/>
</dbReference>
<feature type="domain" description="EGF-like" evidence="16">
    <location>
        <begin position="526"/>
        <end position="566"/>
    </location>
</feature>
<dbReference type="Pfam" id="PF07645">
    <property type="entry name" value="EGF_CA"/>
    <property type="match status" value="1"/>
</dbReference>
<dbReference type="GO" id="GO:0005509">
    <property type="term" value="F:calcium ion binding"/>
    <property type="evidence" value="ECO:0007669"/>
    <property type="project" value="InterPro"/>
</dbReference>
<evidence type="ECO:0000259" key="15">
    <source>
        <dbReference type="PROSITE" id="PS01180"/>
    </source>
</evidence>
<dbReference type="SUPFAM" id="SSF55486">
    <property type="entry name" value="Metalloproteases ('zincins'), catalytic domain"/>
    <property type="match status" value="1"/>
</dbReference>
<feature type="chain" id="PRO_5007360056" description="Metalloendopeptidase" evidence="14">
    <location>
        <begin position="19"/>
        <end position="946"/>
    </location>
</feature>
<evidence type="ECO:0000259" key="17">
    <source>
        <dbReference type="PROSITE" id="PS51864"/>
    </source>
</evidence>
<dbReference type="Gene3D" id="2.60.120.290">
    <property type="entry name" value="Spermadhesin, CUB domain"/>
    <property type="match status" value="4"/>
</dbReference>
<evidence type="ECO:0000313" key="19">
    <source>
        <dbReference type="WBParaSite" id="ACAC_0000916801-mRNA-1"/>
    </source>
</evidence>
<keyword evidence="6 13" id="KW-0378">Hydrolase</keyword>
<dbReference type="PROSITE" id="PS50026">
    <property type="entry name" value="EGF_3"/>
    <property type="match status" value="1"/>
</dbReference>
<dbReference type="InterPro" id="IPR018097">
    <property type="entry name" value="EGF_Ca-bd_CS"/>
</dbReference>
<dbReference type="Pfam" id="PF00431">
    <property type="entry name" value="CUB"/>
    <property type="match status" value="4"/>
</dbReference>
<dbReference type="SUPFAM" id="SSF57196">
    <property type="entry name" value="EGF/Laminin"/>
    <property type="match status" value="2"/>
</dbReference>
<dbReference type="PROSITE" id="PS01187">
    <property type="entry name" value="EGF_CA"/>
    <property type="match status" value="2"/>
</dbReference>
<feature type="domain" description="CUB" evidence="15">
    <location>
        <begin position="737"/>
        <end position="852"/>
    </location>
</feature>
<keyword evidence="1 12" id="KW-0245">EGF-like domain</keyword>
<evidence type="ECO:0000256" key="7">
    <source>
        <dbReference type="ARBA" id="ARBA00022833"/>
    </source>
</evidence>
<dbReference type="GO" id="GO:0016485">
    <property type="term" value="P:protein processing"/>
    <property type="evidence" value="ECO:0007669"/>
    <property type="project" value="TreeGrafter"/>
</dbReference>
<feature type="domain" description="Peptidase M12A" evidence="17">
    <location>
        <begin position="100"/>
        <end position="309"/>
    </location>
</feature>
<dbReference type="AlphaFoldDB" id="A0A158PA86"/>
<dbReference type="InterPro" id="IPR024079">
    <property type="entry name" value="MetalloPept_cat_dom_sf"/>
</dbReference>
<dbReference type="SMART" id="SM00235">
    <property type="entry name" value="ZnMc"/>
    <property type="match status" value="1"/>
</dbReference>
<dbReference type="PRINTS" id="PR00480">
    <property type="entry name" value="ASTACIN"/>
</dbReference>
<dbReference type="Pfam" id="PF01400">
    <property type="entry name" value="Astacin"/>
    <property type="match status" value="1"/>
</dbReference>
<dbReference type="SMART" id="SM00181">
    <property type="entry name" value="EGF"/>
    <property type="match status" value="2"/>
</dbReference>
<dbReference type="InterPro" id="IPR001881">
    <property type="entry name" value="EGF-like_Ca-bd_dom"/>
</dbReference>
<organism evidence="18 19">
    <name type="scientific">Angiostrongylus cantonensis</name>
    <name type="common">Rat lungworm</name>
    <dbReference type="NCBI Taxonomy" id="6313"/>
    <lineage>
        <taxon>Eukaryota</taxon>
        <taxon>Metazoa</taxon>
        <taxon>Ecdysozoa</taxon>
        <taxon>Nematoda</taxon>
        <taxon>Chromadorea</taxon>
        <taxon>Rhabditida</taxon>
        <taxon>Rhabditina</taxon>
        <taxon>Rhabditomorpha</taxon>
        <taxon>Strongyloidea</taxon>
        <taxon>Metastrongylidae</taxon>
        <taxon>Angiostrongylus</taxon>
    </lineage>
</organism>
<dbReference type="FunFam" id="2.60.120.290:FF:000013">
    <property type="entry name" value="Membrane frizzled-related protein"/>
    <property type="match status" value="2"/>
</dbReference>
<dbReference type="Proteomes" id="UP000035642">
    <property type="component" value="Unassembled WGS sequence"/>
</dbReference>
<evidence type="ECO:0000256" key="13">
    <source>
        <dbReference type="PROSITE-ProRule" id="PRU01211"/>
    </source>
</evidence>
<dbReference type="GO" id="GO:0004222">
    <property type="term" value="F:metalloendopeptidase activity"/>
    <property type="evidence" value="ECO:0007669"/>
    <property type="project" value="UniProtKB-UniRule"/>
</dbReference>
<dbReference type="PIRSF" id="PIRSF001199">
    <property type="entry name" value="BMP_1/tolloid-like"/>
    <property type="match status" value="1"/>
</dbReference>
<keyword evidence="4 14" id="KW-0732">Signal</keyword>
<keyword evidence="7 11" id="KW-0862">Zinc</keyword>
<dbReference type="InterPro" id="IPR035914">
    <property type="entry name" value="Sperma_CUB_dom_sf"/>
</dbReference>
<dbReference type="PANTHER" id="PTHR10127">
    <property type="entry name" value="DISCOIDIN, CUB, EGF, LAMININ , AND ZINC METALLOPROTEASE DOMAIN CONTAINING"/>
    <property type="match status" value="1"/>
</dbReference>
<evidence type="ECO:0000256" key="1">
    <source>
        <dbReference type="ARBA" id="ARBA00022536"/>
    </source>
</evidence>
<dbReference type="GO" id="GO:0009953">
    <property type="term" value="P:dorsal/ventral pattern formation"/>
    <property type="evidence" value="ECO:0007669"/>
    <property type="project" value="TreeGrafter"/>
</dbReference>
<dbReference type="GO" id="GO:0005615">
    <property type="term" value="C:extracellular space"/>
    <property type="evidence" value="ECO:0007669"/>
    <property type="project" value="TreeGrafter"/>
</dbReference>
<keyword evidence="9" id="KW-1015">Disulfide bond</keyword>
<feature type="binding site" evidence="11 13">
    <location>
        <position position="213"/>
    </location>
    <ligand>
        <name>Zn(2+)</name>
        <dbReference type="ChEBI" id="CHEBI:29105"/>
        <note>catalytic</note>
    </ligand>
</feature>
<proteinExistence type="predicted"/>
<evidence type="ECO:0000256" key="3">
    <source>
        <dbReference type="ARBA" id="ARBA00022723"/>
    </source>
</evidence>
<feature type="domain" description="CUB" evidence="15">
    <location>
        <begin position="569"/>
        <end position="675"/>
    </location>
</feature>
<name>A0A158PA86_ANGCA</name>
<dbReference type="CDD" id="cd00054">
    <property type="entry name" value="EGF_CA"/>
    <property type="match status" value="2"/>
</dbReference>
<dbReference type="EC" id="3.4.24.-" evidence="14"/>
<dbReference type="Pfam" id="PF14670">
    <property type="entry name" value="FXa_inhibition"/>
    <property type="match status" value="1"/>
</dbReference>
<dbReference type="InterPro" id="IPR001506">
    <property type="entry name" value="Peptidase_M12A"/>
</dbReference>
<evidence type="ECO:0000256" key="12">
    <source>
        <dbReference type="PROSITE-ProRule" id="PRU00076"/>
    </source>
</evidence>
<evidence type="ECO:0000256" key="5">
    <source>
        <dbReference type="ARBA" id="ARBA00022737"/>
    </source>
</evidence>
<evidence type="ECO:0000256" key="14">
    <source>
        <dbReference type="RuleBase" id="RU361183"/>
    </source>
</evidence>
<evidence type="ECO:0000256" key="8">
    <source>
        <dbReference type="ARBA" id="ARBA00023049"/>
    </source>
</evidence>
<reference evidence="18" key="1">
    <citation type="submission" date="2012-09" db="EMBL/GenBank/DDBJ databases">
        <authorList>
            <person name="Martin A.A."/>
        </authorList>
    </citation>
    <scope>NUCLEOTIDE SEQUENCE</scope>
</reference>
<keyword evidence="2 13" id="KW-0645">Protease</keyword>
<dbReference type="SMART" id="SM00042">
    <property type="entry name" value="CUB"/>
    <property type="match status" value="4"/>
</dbReference>
<dbReference type="STRING" id="6313.A0A158PA86"/>
<comment type="caution">
    <text evidence="12">Lacks conserved residue(s) required for the propagation of feature annotation.</text>
</comment>
<keyword evidence="5" id="KW-0677">Repeat</keyword>
<dbReference type="SMART" id="SM00179">
    <property type="entry name" value="EGF_CA"/>
    <property type="match status" value="2"/>
</dbReference>
<keyword evidence="8 13" id="KW-0482">Metalloprotease</keyword>
<dbReference type="Gene3D" id="3.40.390.10">
    <property type="entry name" value="Collagenase (Catalytic Domain)"/>
    <property type="match status" value="1"/>
</dbReference>
<dbReference type="PROSITE" id="PS01180">
    <property type="entry name" value="CUB"/>
    <property type="match status" value="3"/>
</dbReference>
<dbReference type="CDD" id="cd00041">
    <property type="entry name" value="CUB"/>
    <property type="match status" value="4"/>
</dbReference>
<accession>A0A158PA86</accession>
<dbReference type="SUPFAM" id="SSF49854">
    <property type="entry name" value="Spermadhesin, CUB domain"/>
    <property type="match status" value="4"/>
</dbReference>
<keyword evidence="18" id="KW-1185">Reference proteome</keyword>
<dbReference type="FunFam" id="2.10.25.10:FF:000240">
    <property type="entry name" value="Vitamin K-dependent protein S"/>
    <property type="match status" value="1"/>
</dbReference>
<protein>
    <recommendedName>
        <fullName evidence="14">Metalloendopeptidase</fullName>
        <ecNumber evidence="14">3.4.24.-</ecNumber>
    </recommendedName>
</protein>
<evidence type="ECO:0000256" key="9">
    <source>
        <dbReference type="ARBA" id="ARBA00023157"/>
    </source>
</evidence>
<dbReference type="FunFam" id="2.10.25.10:FF:000010">
    <property type="entry name" value="Pro-epidermal growth factor"/>
    <property type="match status" value="1"/>
</dbReference>
<evidence type="ECO:0000256" key="11">
    <source>
        <dbReference type="PIRSR" id="PIRSR001199-2"/>
    </source>
</evidence>
<comment type="cofactor">
    <cofactor evidence="13 14">
        <name>Zn(2+)</name>
        <dbReference type="ChEBI" id="CHEBI:29105"/>
    </cofactor>
    <text evidence="13 14">Binds 1 zinc ion per subunit.</text>
</comment>
<dbReference type="InterPro" id="IPR000859">
    <property type="entry name" value="CUB_dom"/>
</dbReference>
<dbReference type="Gene3D" id="2.10.25.10">
    <property type="entry name" value="Laminin"/>
    <property type="match status" value="2"/>
</dbReference>
<dbReference type="PROSITE" id="PS01186">
    <property type="entry name" value="EGF_2"/>
    <property type="match status" value="2"/>
</dbReference>
<feature type="domain" description="CUB" evidence="15">
    <location>
        <begin position="391"/>
        <end position="526"/>
    </location>
</feature>
<dbReference type="GO" id="GO:0008270">
    <property type="term" value="F:zinc ion binding"/>
    <property type="evidence" value="ECO:0007669"/>
    <property type="project" value="UniProtKB-UniRule"/>
</dbReference>
<sequence>MLHTWLALCSLISHYSSTCNIDSNNWSTTSIHDLKIYNSSNSTYGVQYYPALEKILNFGNLTMGHPGLVSFPNASSIGSVAFRRYYSSMDVTTTKKRKRAATALKERIWPDGIIPYVIAANFSAFKTVLYEIDRRAVTISGDHKNLFKRAMRHWENYTCVSFVPKLDHHRHYIICCSYVGRREDGPQAISIGKNCDKFGIVVHELGHVIGFWHEHTRPDRDHYVDIFYKSIQPGQDYNFEKSKPEEVDSLGEPYDFNSIMHYARDTFSRGTFHDTILPKPSSGFRSEIGQRVHLSYGDIRQAKKLYKCSECGSTLLFETAELIASSSGRCVWHIVAPEGQTVFLNITGAFLIFPSNGCLEEKSDTIIVRDGYSAKAPLLASLTTHVSDKICGDEIGYRTITSSGSRLYVELRSISPPPLSIGRYFLSPRYPDAYPSNSDCLWTVHVSEGYQVAVEVVYFHLEQHKECIYDRVVFWETSEGESPLITLCGIVTNRQIVTRKSNQMVIRFFADNSVQKSGFELEFVRELDECATGLQVCEHRCVNTVGSFRCDCHIGYSLRPDGRTCESTCGGFLQTSSGSFSSPNYPQHYPSSKECVWEIEAEYGYQIFLNFTTFNIEGMKTECSYDYVKIGESERMCGEYAEPLLFTSASNRVRVEFVSDSSVERTGFLANFIADLDECQTDNAGCEHICQNRLGSYLCLCHIGYILADDGHNCKEGGCFFELNSPSGRVCLALRFCTLIQNKFLFLPGKVSTPNYPNSYPVNQNCTWHFITTPGHRLMLSFSSFQIEEHSQCKYDSVSIFDGGDSNAPPIGIFCGVVPPPMFMSSTNQLFLSFASDASVSRQGFEASYSSVCGGRLVAESTLGHIYSHATSAGGECRRDRSIEAFVWNLQPLLLKQKKCVNMTMWRFTMVLSLYLIDFLGDFVVIKSLKSLRVQVLFKYIELVLK</sequence>
<dbReference type="InterPro" id="IPR000152">
    <property type="entry name" value="EGF-type_Asp/Asn_hydroxyl_site"/>
</dbReference>
<dbReference type="WBParaSite" id="ACAC_0000916801-mRNA-1">
    <property type="protein sequence ID" value="ACAC_0000916801-mRNA-1"/>
    <property type="gene ID" value="ACAC_0000916801"/>
</dbReference>
<feature type="binding site" evidence="11 13">
    <location>
        <position position="203"/>
    </location>
    <ligand>
        <name>Zn(2+)</name>
        <dbReference type="ChEBI" id="CHEBI:29105"/>
        <note>catalytic</note>
    </ligand>
</feature>
<evidence type="ECO:0000259" key="16">
    <source>
        <dbReference type="PROSITE" id="PS50026"/>
    </source>
</evidence>
<evidence type="ECO:0000256" key="6">
    <source>
        <dbReference type="ARBA" id="ARBA00022801"/>
    </source>
</evidence>
<feature type="signal peptide" evidence="14">
    <location>
        <begin position="1"/>
        <end position="18"/>
    </location>
</feature>
<evidence type="ECO:0000256" key="10">
    <source>
        <dbReference type="PIRSR" id="PIRSR001199-1"/>
    </source>
</evidence>
<feature type="binding site" evidence="11 13">
    <location>
        <position position="207"/>
    </location>
    <ligand>
        <name>Zn(2+)</name>
        <dbReference type="ChEBI" id="CHEBI:29105"/>
        <note>catalytic</note>
    </ligand>
</feature>
<evidence type="ECO:0000256" key="4">
    <source>
        <dbReference type="ARBA" id="ARBA00022729"/>
    </source>
</evidence>
<evidence type="ECO:0000256" key="2">
    <source>
        <dbReference type="ARBA" id="ARBA00022670"/>
    </source>
</evidence>
<dbReference type="InterPro" id="IPR049883">
    <property type="entry name" value="NOTCH1_EGF-like"/>
</dbReference>
<dbReference type="PROSITE" id="PS00010">
    <property type="entry name" value="ASX_HYDROXYL"/>
    <property type="match status" value="2"/>
</dbReference>
<feature type="active site" evidence="10 13">
    <location>
        <position position="204"/>
    </location>
</feature>
<dbReference type="InterPro" id="IPR015446">
    <property type="entry name" value="BMP_1/tolloid-like"/>
</dbReference>
<dbReference type="PANTHER" id="PTHR10127:SF861">
    <property type="entry name" value="DORSAL-VENTRAL PATTERNING PROTEIN TOLLOID-RELATED"/>
    <property type="match status" value="1"/>
</dbReference>
<dbReference type="FunFam" id="2.60.120.290:FF:000005">
    <property type="entry name" value="Procollagen C-endopeptidase enhancer 1"/>
    <property type="match status" value="1"/>
</dbReference>
<evidence type="ECO:0000313" key="18">
    <source>
        <dbReference type="Proteomes" id="UP000035642"/>
    </source>
</evidence>
<dbReference type="InterPro" id="IPR006026">
    <property type="entry name" value="Peptidase_Metallo"/>
</dbReference>